<dbReference type="InterPro" id="IPR051311">
    <property type="entry name" value="DedA_domain"/>
</dbReference>
<feature type="transmembrane region" description="Helical" evidence="7">
    <location>
        <begin position="193"/>
        <end position="211"/>
    </location>
</feature>
<evidence type="ECO:0000256" key="2">
    <source>
        <dbReference type="ARBA" id="ARBA00010792"/>
    </source>
</evidence>
<comment type="caution">
    <text evidence="9">The sequence shown here is derived from an EMBL/GenBank/DDBJ whole genome shotgun (WGS) entry which is preliminary data.</text>
</comment>
<evidence type="ECO:0000256" key="7">
    <source>
        <dbReference type="SAM" id="Phobius"/>
    </source>
</evidence>
<keyword evidence="5 7" id="KW-1133">Transmembrane helix</keyword>
<feature type="domain" description="VTT" evidence="8">
    <location>
        <begin position="51"/>
        <end position="177"/>
    </location>
</feature>
<dbReference type="RefSeq" id="WP_003239015.1">
    <property type="nucleotide sequence ID" value="NZ_AMXN01000004.1"/>
</dbReference>
<gene>
    <name evidence="9" type="ORF">BSI_22730</name>
</gene>
<dbReference type="Proteomes" id="UP000011182">
    <property type="component" value="Unassembled WGS sequence"/>
</dbReference>
<keyword evidence="10" id="KW-1185">Reference proteome</keyword>
<dbReference type="GO" id="GO:0005886">
    <property type="term" value="C:plasma membrane"/>
    <property type="evidence" value="ECO:0007669"/>
    <property type="project" value="UniProtKB-SubCell"/>
</dbReference>
<keyword evidence="4 7" id="KW-0812">Transmembrane</keyword>
<dbReference type="InterPro" id="IPR032816">
    <property type="entry name" value="VTT_dom"/>
</dbReference>
<comment type="similarity">
    <text evidence="2">Belongs to the DedA family.</text>
</comment>
<evidence type="ECO:0000256" key="3">
    <source>
        <dbReference type="ARBA" id="ARBA00022475"/>
    </source>
</evidence>
<evidence type="ECO:0000256" key="4">
    <source>
        <dbReference type="ARBA" id="ARBA00022692"/>
    </source>
</evidence>
<evidence type="ECO:0000259" key="8">
    <source>
        <dbReference type="Pfam" id="PF09335"/>
    </source>
</evidence>
<reference evidence="9 10" key="1">
    <citation type="journal article" date="2014" name="Syst. Appl. Microbiol.">
        <title>Genomic insights into the taxonomic status of the three subspecies of Bacillus subtilis.</title>
        <authorList>
            <person name="Yi H."/>
            <person name="Chun J."/>
            <person name="Cha C.J."/>
        </authorList>
    </citation>
    <scope>NUCLEOTIDE SEQUENCE [LARGE SCALE GENOMIC DNA]</scope>
    <source>
        <strain evidence="9 10">KCTC 13429</strain>
    </source>
</reference>
<feature type="transmembrane region" description="Helical" evidence="7">
    <location>
        <begin position="70"/>
        <end position="93"/>
    </location>
</feature>
<evidence type="ECO:0000313" key="9">
    <source>
        <dbReference type="EMBL" id="ELS60813.1"/>
    </source>
</evidence>
<dbReference type="PANTHER" id="PTHR42709">
    <property type="entry name" value="ALKALINE PHOSPHATASE LIKE PROTEIN"/>
    <property type="match status" value="1"/>
</dbReference>
<evidence type="ECO:0000256" key="1">
    <source>
        <dbReference type="ARBA" id="ARBA00004651"/>
    </source>
</evidence>
<protein>
    <submittedName>
        <fullName evidence="9">Integral inner membrane protein</fullName>
    </submittedName>
</protein>
<evidence type="ECO:0000313" key="10">
    <source>
        <dbReference type="Proteomes" id="UP000011182"/>
    </source>
</evidence>
<evidence type="ECO:0000256" key="5">
    <source>
        <dbReference type="ARBA" id="ARBA00022989"/>
    </source>
</evidence>
<dbReference type="PANTHER" id="PTHR42709:SF6">
    <property type="entry name" value="UNDECAPRENYL PHOSPHATE TRANSPORTER A"/>
    <property type="match status" value="1"/>
</dbReference>
<keyword evidence="6 7" id="KW-0472">Membrane</keyword>
<feature type="transmembrane region" description="Helical" evidence="7">
    <location>
        <begin position="154"/>
        <end position="173"/>
    </location>
</feature>
<dbReference type="Pfam" id="PF09335">
    <property type="entry name" value="VTT_dom"/>
    <property type="match status" value="1"/>
</dbReference>
<proteinExistence type="inferred from homology"/>
<dbReference type="EMBL" id="AMXN01000004">
    <property type="protein sequence ID" value="ELS60813.1"/>
    <property type="molecule type" value="Genomic_DNA"/>
</dbReference>
<dbReference type="AlphaFoldDB" id="A0A9W5PCI9"/>
<keyword evidence="3" id="KW-1003">Cell membrane</keyword>
<feature type="transmembrane region" description="Helical" evidence="7">
    <location>
        <begin position="37"/>
        <end position="64"/>
    </location>
</feature>
<name>A0A9W5PCI9_9BACI</name>
<comment type="subcellular location">
    <subcellularLocation>
        <location evidence="1">Cell membrane</location>
        <topology evidence="1">Multi-pass membrane protein</topology>
    </subcellularLocation>
</comment>
<evidence type="ECO:0000256" key="6">
    <source>
        <dbReference type="ARBA" id="ARBA00023136"/>
    </source>
</evidence>
<accession>A0A9W5PCI9</accession>
<organism evidence="9 10">
    <name type="scientific">Bacillus inaquosorum KCTC 13429</name>
    <dbReference type="NCBI Taxonomy" id="1236548"/>
    <lineage>
        <taxon>Bacteria</taxon>
        <taxon>Bacillati</taxon>
        <taxon>Bacillota</taxon>
        <taxon>Bacilli</taxon>
        <taxon>Bacillales</taxon>
        <taxon>Bacillaceae</taxon>
        <taxon>Bacillus</taxon>
    </lineage>
</organism>
<sequence>MLTFSEKTNVFYINLDKGEVMDIEELIMSWIEAFKSLSYFGIFLALCIEFIPAEIVLPLAGYWVSKGDMTLAGAVLAGSLGGVAGPLTLYWIGRYGGRPFLERFGKYLFIKPEALDKSDEFFKKHGGFVAFSGRFLPGIRTLISIPCGIAKMNVWVFSLYTFIAMVPITFVYVYLGVKLGENWKEVGSILDQYMLPIGIAILVLFVFYLLLKKRKKRTHSEHLSVFLKNKR</sequence>